<evidence type="ECO:0000313" key="1">
    <source>
        <dbReference type="EMBL" id="EDK88925.1"/>
    </source>
</evidence>
<sequence length="360" mass="42810">MISIIKKCKFIFYTSIPHAGTTFLFSVLEKNPNISTIMLNDALFSYISKDKSKQGRIRGIKEYYRIISNICSQINTKYDSQKVLRILYDISKYICKEDNYYEYISILIGQKPLIGIREIIICLFQAKMLSENKTISSNITPVFIFDPHSRVDAAIKHKEIIELFQDYVFYSSYRNPVYMTASSIKSNYYINLDVTKRLIMLNVMGFMQNFPKNWKSKYYISRFEDEKLYPEQTFRAICSFLEVDYSDDMLLANEEGPTCRGYTIKGFDTEPVTRKLNDIFSDEDIILLEKIYSRIMTKYHYIDYVKKNIIVDENKMFIKAEKFLKFINRKEFIFSLKEFDKSISNMEEWFFPRLIEKETI</sequence>
<dbReference type="EMBL" id="CM000440">
    <property type="protein sequence ID" value="EDK88925.1"/>
    <property type="molecule type" value="Genomic_DNA"/>
</dbReference>
<dbReference type="SUPFAM" id="SSF52540">
    <property type="entry name" value="P-loop containing nucleoside triphosphate hydrolases"/>
    <property type="match status" value="1"/>
</dbReference>
<dbReference type="Proteomes" id="UP000001921">
    <property type="component" value="Chromosome"/>
</dbReference>
<protein>
    <recommendedName>
        <fullName evidence="2">Sulfotransferase domain-containing protein</fullName>
    </recommendedName>
</protein>
<reference evidence="1" key="2">
    <citation type="submission" date="2007-05" db="EMBL/GenBank/DDBJ databases">
        <title>Genome sequence of Fusobacterium nucleatum subspecies polymorphum - a genetically tractable Fusobacterium.</title>
        <authorList>
            <person name="Karpathy S.E."/>
            <person name="Xiang Q."/>
            <person name="Gioia J."/>
            <person name="Jiang H."/>
            <person name="Liu Y."/>
            <person name="Petrosino J.F."/>
            <person name="Yerrapragada S."/>
            <person name="Fox G.E."/>
            <person name="Kinder Haake S."/>
            <person name="Weinstock G.M."/>
            <person name="Highlander S.K."/>
        </authorList>
    </citation>
    <scope>NUCLEOTIDE SEQUENCE [LARGE SCALE GENOMIC DNA]</scope>
    <source>
        <strain evidence="1">ATCC 10953</strain>
    </source>
</reference>
<accession>A5TVK0</accession>
<proteinExistence type="predicted"/>
<dbReference type="InterPro" id="IPR027417">
    <property type="entry name" value="P-loop_NTPase"/>
</dbReference>
<dbReference type="Gene3D" id="3.40.50.300">
    <property type="entry name" value="P-loop containing nucleotide triphosphate hydrolases"/>
    <property type="match status" value="1"/>
</dbReference>
<dbReference type="GeneID" id="45634158"/>
<dbReference type="HOGENOM" id="CLU_768939_0_0_0"/>
<name>A5TVK0_FUSNP</name>
<dbReference type="AlphaFoldDB" id="A5TVK0"/>
<gene>
    <name evidence="1" type="ORF">FNP_1138</name>
</gene>
<evidence type="ECO:0008006" key="2">
    <source>
        <dbReference type="Google" id="ProtNLM"/>
    </source>
</evidence>
<reference evidence="1" key="1">
    <citation type="submission" date="2006-07" db="EMBL/GenBank/DDBJ databases">
        <authorList>
            <person name="Qin X."/>
            <person name="Weinstock G.M."/>
        </authorList>
    </citation>
    <scope>NUCLEOTIDE SEQUENCE [LARGE SCALE GENOMIC DNA]</scope>
    <source>
        <strain evidence="1">ATCC 10953</strain>
    </source>
</reference>
<dbReference type="RefSeq" id="WP_005897435.1">
    <property type="nucleotide sequence ID" value="NZ_CM000440.1"/>
</dbReference>
<organism evidence="1">
    <name type="scientific">Fusobacterium polymorphum ATCC 10953</name>
    <dbReference type="NCBI Taxonomy" id="393480"/>
    <lineage>
        <taxon>Bacteria</taxon>
        <taxon>Fusobacteriati</taxon>
        <taxon>Fusobacteriota</taxon>
        <taxon>Fusobacteriia</taxon>
        <taxon>Fusobacteriales</taxon>
        <taxon>Fusobacteriaceae</taxon>
        <taxon>Fusobacterium</taxon>
    </lineage>
</organism>